<dbReference type="FunFam" id="4.10.1000.10:FF:000035">
    <property type="entry name" value="CCCH zinc finger protein, variant"/>
    <property type="match status" value="1"/>
</dbReference>
<feature type="domain" description="C3H1-type" evidence="7">
    <location>
        <begin position="326"/>
        <end position="352"/>
    </location>
</feature>
<evidence type="ECO:0000259" key="7">
    <source>
        <dbReference type="PROSITE" id="PS50103"/>
    </source>
</evidence>
<feature type="domain" description="C3H1-type" evidence="7">
    <location>
        <begin position="297"/>
        <end position="325"/>
    </location>
</feature>
<accession>A0A6G1G803</accession>
<reference evidence="8 10" key="1">
    <citation type="submission" date="2020-01" db="EMBL/GenBank/DDBJ databases">
        <authorList>
            <consortium name="DOE Joint Genome Institute"/>
            <person name="Haridas S."/>
            <person name="Albert R."/>
            <person name="Binder M."/>
            <person name="Bloem J."/>
            <person name="Labutti K."/>
            <person name="Salamov A."/>
            <person name="Andreopoulos B."/>
            <person name="Baker S.E."/>
            <person name="Barry K."/>
            <person name="Bills G."/>
            <person name="Bluhm B.H."/>
            <person name="Cannon C."/>
            <person name="Castanera R."/>
            <person name="Culley D.E."/>
            <person name="Daum C."/>
            <person name="Ezra D."/>
            <person name="Gonzalez J.B."/>
            <person name="Henrissat B."/>
            <person name="Kuo A."/>
            <person name="Liang C."/>
            <person name="Lipzen A."/>
            <person name="Lutzoni F."/>
            <person name="Magnuson J."/>
            <person name="Mondo S."/>
            <person name="Nolan M."/>
            <person name="Ohm R."/>
            <person name="Pangilinan J."/>
            <person name="Park H.-J."/>
            <person name="Ramirez L."/>
            <person name="Alfaro M."/>
            <person name="Sun H."/>
            <person name="Tritt A."/>
            <person name="Yoshinaga Y."/>
            <person name="Zwiers L.-H."/>
            <person name="Turgeon B.G."/>
            <person name="Goodwin S.B."/>
            <person name="Spatafora J.W."/>
            <person name="Crous P.W."/>
            <person name="Grigoriev I.V."/>
        </authorList>
    </citation>
    <scope>NUCLEOTIDE SEQUENCE</scope>
    <source>
        <strain evidence="8 10">CBS 781.70</strain>
    </source>
</reference>
<dbReference type="AlphaFoldDB" id="A0A6G1G803"/>
<dbReference type="OrthoDB" id="410307at2759"/>
<evidence type="ECO:0000313" key="9">
    <source>
        <dbReference type="Proteomes" id="UP000504638"/>
    </source>
</evidence>
<evidence type="ECO:0000256" key="1">
    <source>
        <dbReference type="ARBA" id="ARBA00022723"/>
    </source>
</evidence>
<feature type="compositionally biased region" description="Polar residues" evidence="6">
    <location>
        <begin position="454"/>
        <end position="464"/>
    </location>
</feature>
<dbReference type="PANTHER" id="PTHR46156:SF1">
    <property type="entry name" value="ZINC FINGER CCCH DOMAIN-CONTAINING PROTEIN 3"/>
    <property type="match status" value="1"/>
</dbReference>
<feature type="region of interest" description="Disordered" evidence="6">
    <location>
        <begin position="405"/>
        <end position="464"/>
    </location>
</feature>
<proteinExistence type="predicted"/>
<feature type="region of interest" description="Disordered" evidence="6">
    <location>
        <begin position="71"/>
        <end position="91"/>
    </location>
</feature>
<reference evidence="10" key="3">
    <citation type="submission" date="2025-04" db="UniProtKB">
        <authorList>
            <consortium name="RefSeq"/>
        </authorList>
    </citation>
    <scope>IDENTIFICATION</scope>
    <source>
        <strain evidence="10">CBS 781.70</strain>
    </source>
</reference>
<dbReference type="EMBL" id="ML975154">
    <property type="protein sequence ID" value="KAF1814051.1"/>
    <property type="molecule type" value="Genomic_DNA"/>
</dbReference>
<dbReference type="GO" id="GO:0008270">
    <property type="term" value="F:zinc ion binding"/>
    <property type="evidence" value="ECO:0007669"/>
    <property type="project" value="UniProtKB-KW"/>
</dbReference>
<feature type="zinc finger region" description="C3H1-type" evidence="5">
    <location>
        <begin position="297"/>
        <end position="325"/>
    </location>
</feature>
<name>A0A6G1G803_9PEZI</name>
<dbReference type="RefSeq" id="XP_033535682.1">
    <property type="nucleotide sequence ID" value="XM_033677470.1"/>
</dbReference>
<dbReference type="Proteomes" id="UP000504638">
    <property type="component" value="Unplaced"/>
</dbReference>
<keyword evidence="3 5" id="KW-0863">Zinc-finger</keyword>
<dbReference type="FunFam" id="4.10.1000.10:FF:000022">
    <property type="entry name" value="Zinc finger CCCH domain-containing protein 7"/>
    <property type="match status" value="1"/>
</dbReference>
<reference evidence="10" key="2">
    <citation type="submission" date="2020-04" db="EMBL/GenBank/DDBJ databases">
        <authorList>
            <consortium name="NCBI Genome Project"/>
        </authorList>
    </citation>
    <scope>NUCLEOTIDE SEQUENCE</scope>
    <source>
        <strain evidence="10">CBS 781.70</strain>
    </source>
</reference>
<evidence type="ECO:0000313" key="8">
    <source>
        <dbReference type="EMBL" id="KAF1814051.1"/>
    </source>
</evidence>
<keyword evidence="2" id="KW-0677">Repeat</keyword>
<feature type="region of interest" description="Disordered" evidence="6">
    <location>
        <begin position="109"/>
        <end position="147"/>
    </location>
</feature>
<dbReference type="InterPro" id="IPR036855">
    <property type="entry name" value="Znf_CCCH_sf"/>
</dbReference>
<feature type="zinc finger region" description="C3H1-type" evidence="5">
    <location>
        <begin position="326"/>
        <end position="352"/>
    </location>
</feature>
<evidence type="ECO:0000256" key="6">
    <source>
        <dbReference type="SAM" id="MobiDB-lite"/>
    </source>
</evidence>
<dbReference type="PROSITE" id="PS50103">
    <property type="entry name" value="ZF_C3H1"/>
    <property type="match status" value="3"/>
</dbReference>
<evidence type="ECO:0000256" key="5">
    <source>
        <dbReference type="PROSITE-ProRule" id="PRU00723"/>
    </source>
</evidence>
<evidence type="ECO:0000256" key="3">
    <source>
        <dbReference type="ARBA" id="ARBA00022771"/>
    </source>
</evidence>
<keyword evidence="1 5" id="KW-0479">Metal-binding</keyword>
<dbReference type="PANTHER" id="PTHR46156">
    <property type="entry name" value="CCCH ZINGC FINGER"/>
    <property type="match status" value="1"/>
</dbReference>
<keyword evidence="9" id="KW-1185">Reference proteome</keyword>
<dbReference type="GeneID" id="54418040"/>
<feature type="compositionally biased region" description="Acidic residues" evidence="6">
    <location>
        <begin position="429"/>
        <end position="439"/>
    </location>
</feature>
<keyword evidence="4 5" id="KW-0862">Zinc</keyword>
<dbReference type="InterPro" id="IPR000571">
    <property type="entry name" value="Znf_CCCH"/>
</dbReference>
<feature type="zinc finger region" description="C3H1-type" evidence="5">
    <location>
        <begin position="353"/>
        <end position="381"/>
    </location>
</feature>
<feature type="compositionally biased region" description="Polar residues" evidence="6">
    <location>
        <begin position="80"/>
        <end position="91"/>
    </location>
</feature>
<evidence type="ECO:0000313" key="10">
    <source>
        <dbReference type="RefSeq" id="XP_033535682.1"/>
    </source>
</evidence>
<organism evidence="8">
    <name type="scientific">Eremomyces bilateralis CBS 781.70</name>
    <dbReference type="NCBI Taxonomy" id="1392243"/>
    <lineage>
        <taxon>Eukaryota</taxon>
        <taxon>Fungi</taxon>
        <taxon>Dikarya</taxon>
        <taxon>Ascomycota</taxon>
        <taxon>Pezizomycotina</taxon>
        <taxon>Dothideomycetes</taxon>
        <taxon>Dothideomycetes incertae sedis</taxon>
        <taxon>Eremomycetales</taxon>
        <taxon>Eremomycetaceae</taxon>
        <taxon>Eremomyces</taxon>
    </lineage>
</organism>
<dbReference type="SMART" id="SM00356">
    <property type="entry name" value="ZnF_C3H1"/>
    <property type="match status" value="4"/>
</dbReference>
<dbReference type="SUPFAM" id="SSF90229">
    <property type="entry name" value="CCCH zinc finger"/>
    <property type="match status" value="2"/>
</dbReference>
<gene>
    <name evidence="8 10" type="ORF">P152DRAFT_433761</name>
</gene>
<feature type="compositionally biased region" description="Low complexity" evidence="6">
    <location>
        <begin position="410"/>
        <end position="420"/>
    </location>
</feature>
<dbReference type="GO" id="GO:0005634">
    <property type="term" value="C:nucleus"/>
    <property type="evidence" value="ECO:0007669"/>
    <property type="project" value="TreeGrafter"/>
</dbReference>
<feature type="compositionally biased region" description="Low complexity" evidence="6">
    <location>
        <begin position="30"/>
        <end position="43"/>
    </location>
</feature>
<feature type="domain" description="C3H1-type" evidence="7">
    <location>
        <begin position="353"/>
        <end position="381"/>
    </location>
</feature>
<dbReference type="Gene3D" id="4.10.1000.10">
    <property type="entry name" value="Zinc finger, CCCH-type"/>
    <property type="match status" value="2"/>
</dbReference>
<protein>
    <recommendedName>
        <fullName evidence="7">C3H1-type domain-containing protein</fullName>
    </recommendedName>
</protein>
<evidence type="ECO:0000256" key="2">
    <source>
        <dbReference type="ARBA" id="ARBA00022737"/>
    </source>
</evidence>
<sequence>MSDENSELKAKIAALAGQINRHKQHTAPGYHHPYASPSSPSFPRARINKTRAPAYRNRSLVLTSAQPGGLETAAAGESHGSLSDNSNGSQAWVSKRDRHMQLINASVYDQRTQQRSKEIDETMKRRRDLRDRKDKASLQSYFNGTPGVPGGLGDGKQVLVDGLGFTFFDGGNKLIRVPGILNNAIVSHDGLTSTGAYPHVPTPKTANVAGVTYLRSKNGNLIRAGLMNQPYVSGMSNQAVTNRDSSTHNPVKSGKLCPRFTSTGSLIPFQSASFQHVMIQIHRICAHGSRCHDIHDASKVAICKTFLHKGECPEGDACDLSHEPTAHRVPLCVHFLRGNCSNQNCPYSHVKPAPGAPVCRPFATIGYCEKGAECPERHVHECPDYANTGTCSNPRCRLPHPDRAGQIRKAAAAASSSNASTDTPRSSDSDDDVDSDGVTEDLTMFDVGDGTGQEMRQQQDYIPV</sequence>
<evidence type="ECO:0000256" key="4">
    <source>
        <dbReference type="ARBA" id="ARBA00022833"/>
    </source>
</evidence>
<feature type="region of interest" description="Disordered" evidence="6">
    <location>
        <begin position="15"/>
        <end position="43"/>
    </location>
</feature>
<feature type="compositionally biased region" description="Basic and acidic residues" evidence="6">
    <location>
        <begin position="115"/>
        <end position="136"/>
    </location>
</feature>